<keyword evidence="2" id="KW-0963">Cytoplasm</keyword>
<dbReference type="PIRSF" id="PIRSF006755">
    <property type="entry name" value="DTB_synth"/>
    <property type="match status" value="1"/>
</dbReference>
<comment type="function">
    <text evidence="2">Catalyzes a mechanistically unusual reaction, the ATP-dependent insertion of CO2 between the N7 and N8 nitrogen atoms of 7,8-diaminopelargonic acid (DAPA, also called 7,8-diammoniononanoate) to form a ureido ring.</text>
</comment>
<comment type="subunit">
    <text evidence="2">Homodimer.</text>
</comment>
<keyword evidence="2" id="KW-0460">Magnesium</keyword>
<sequence>MRGGIVVTGTDTGCGKTWFSWLLVKALRAKGVDAVGWKPMCCGDREDAYALEDASDGRLTIDEVNPIWYRTPIAPFPASELEGGALGLATLVALGQGLQERHEIVICEGVGGWEVPLTAKENFSDFARMLDWPIALVIGNRLGALNHTFLTVDAIERKGCRLQAAVLNQVIEEQDVAGVTNRGVIEQRLPGKVVGEVMHGAEVLESEILASLEATGRD</sequence>
<dbReference type="GO" id="GO:0009102">
    <property type="term" value="P:biotin biosynthetic process"/>
    <property type="evidence" value="ECO:0007669"/>
    <property type="project" value="UniProtKB-UniRule"/>
</dbReference>
<comment type="subcellular location">
    <subcellularLocation>
        <location evidence="2">Cytoplasm</location>
    </subcellularLocation>
</comment>
<dbReference type="InterPro" id="IPR027417">
    <property type="entry name" value="P-loop_NTPase"/>
</dbReference>
<comment type="caution">
    <text evidence="2">Lacks conserved residue(s) required for the propagation of feature annotation.</text>
</comment>
<dbReference type="GO" id="GO:0004141">
    <property type="term" value="F:dethiobiotin synthase activity"/>
    <property type="evidence" value="ECO:0007669"/>
    <property type="project" value="UniProtKB-UniRule"/>
</dbReference>
<dbReference type="GO" id="GO:0005524">
    <property type="term" value="F:ATP binding"/>
    <property type="evidence" value="ECO:0007669"/>
    <property type="project" value="UniProtKB-UniRule"/>
</dbReference>
<keyword evidence="2" id="KW-0479">Metal-binding</keyword>
<feature type="binding site" evidence="2">
    <location>
        <begin position="168"/>
        <end position="169"/>
    </location>
    <ligand>
        <name>ATP</name>
        <dbReference type="ChEBI" id="CHEBI:30616"/>
    </ligand>
</feature>
<dbReference type="InterPro" id="IPR004472">
    <property type="entry name" value="DTB_synth_BioD"/>
</dbReference>
<dbReference type="PANTHER" id="PTHR43210:SF5">
    <property type="entry name" value="DETHIOBIOTIN SYNTHETASE"/>
    <property type="match status" value="1"/>
</dbReference>
<reference evidence="3" key="2">
    <citation type="submission" date="2020-09" db="EMBL/GenBank/DDBJ databases">
        <authorList>
            <person name="Sun Q."/>
            <person name="Kim S."/>
        </authorList>
    </citation>
    <scope>NUCLEOTIDE SEQUENCE</scope>
    <source>
        <strain evidence="3">KCTC 12988</strain>
    </source>
</reference>
<dbReference type="GO" id="GO:0000287">
    <property type="term" value="F:magnesium ion binding"/>
    <property type="evidence" value="ECO:0007669"/>
    <property type="project" value="UniProtKB-UniRule"/>
</dbReference>
<comment type="pathway">
    <text evidence="2">Cofactor biosynthesis; biotin biosynthesis; biotin from 7,8-diaminononanoate: step 1/2.</text>
</comment>
<gene>
    <name evidence="2 3" type="primary">bioD</name>
    <name evidence="3" type="ORF">GCM10007100_19090</name>
</gene>
<evidence type="ECO:0000256" key="2">
    <source>
        <dbReference type="HAMAP-Rule" id="MF_00336"/>
    </source>
</evidence>
<name>A0A918TM05_9BACT</name>
<protein>
    <recommendedName>
        <fullName evidence="2">ATP-dependent dethiobiotin synthetase BioD</fullName>
        <ecNumber evidence="2">6.3.3.3</ecNumber>
    </recommendedName>
    <alternativeName>
        <fullName evidence="2">DTB synthetase</fullName>
        <shortName evidence="2">DTBS</shortName>
    </alternativeName>
    <alternativeName>
        <fullName evidence="2">Dethiobiotin synthase</fullName>
    </alternativeName>
</protein>
<comment type="similarity">
    <text evidence="2">Belongs to the dethiobiotin synthetase family.</text>
</comment>
<dbReference type="Pfam" id="PF13500">
    <property type="entry name" value="AAA_26"/>
    <property type="match status" value="1"/>
</dbReference>
<keyword evidence="2" id="KW-0547">Nucleotide-binding</keyword>
<keyword evidence="4" id="KW-1185">Reference proteome</keyword>
<feature type="binding site" evidence="2">
    <location>
        <begin position="108"/>
        <end position="111"/>
    </location>
    <ligand>
        <name>ATP</name>
        <dbReference type="ChEBI" id="CHEBI:30616"/>
    </ligand>
</feature>
<dbReference type="EC" id="6.3.3.3" evidence="2"/>
<keyword evidence="2" id="KW-0067">ATP-binding</keyword>
<feature type="active site" evidence="2">
    <location>
        <position position="38"/>
    </location>
</feature>
<feature type="binding site" evidence="2">
    <location>
        <position position="17"/>
    </location>
    <ligand>
        <name>Mg(2+)</name>
        <dbReference type="ChEBI" id="CHEBI:18420"/>
    </ligand>
</feature>
<reference evidence="3" key="1">
    <citation type="journal article" date="2014" name="Int. J. Syst. Evol. Microbiol.">
        <title>Complete genome sequence of Corynebacterium casei LMG S-19264T (=DSM 44701T), isolated from a smear-ripened cheese.</title>
        <authorList>
            <consortium name="US DOE Joint Genome Institute (JGI-PGF)"/>
            <person name="Walter F."/>
            <person name="Albersmeier A."/>
            <person name="Kalinowski J."/>
            <person name="Ruckert C."/>
        </authorList>
    </citation>
    <scope>NUCLEOTIDE SEQUENCE</scope>
    <source>
        <strain evidence="3">KCTC 12988</strain>
    </source>
</reference>
<comment type="catalytic activity">
    <reaction evidence="2">
        <text>(7R,8S)-7,8-diammoniononanoate + CO2 + ATP = (4R,5S)-dethiobiotin + ADP + phosphate + 3 H(+)</text>
        <dbReference type="Rhea" id="RHEA:15805"/>
        <dbReference type="ChEBI" id="CHEBI:15378"/>
        <dbReference type="ChEBI" id="CHEBI:16526"/>
        <dbReference type="ChEBI" id="CHEBI:30616"/>
        <dbReference type="ChEBI" id="CHEBI:43474"/>
        <dbReference type="ChEBI" id="CHEBI:149469"/>
        <dbReference type="ChEBI" id="CHEBI:149473"/>
        <dbReference type="ChEBI" id="CHEBI:456216"/>
        <dbReference type="EC" id="6.3.3.3"/>
    </reaction>
</comment>
<dbReference type="RefSeq" id="WP_189569713.1">
    <property type="nucleotide sequence ID" value="NZ_BMXI01000007.1"/>
</dbReference>
<keyword evidence="2" id="KW-0436">Ligase</keyword>
<proteinExistence type="inferred from homology"/>
<comment type="cofactor">
    <cofactor evidence="2">
        <name>Mg(2+)</name>
        <dbReference type="ChEBI" id="CHEBI:18420"/>
    </cofactor>
</comment>
<accession>A0A918TM05</accession>
<dbReference type="GO" id="GO:0005829">
    <property type="term" value="C:cytosol"/>
    <property type="evidence" value="ECO:0007669"/>
    <property type="project" value="TreeGrafter"/>
</dbReference>
<feature type="binding site" evidence="2">
    <location>
        <position position="47"/>
    </location>
    <ligand>
        <name>Mg(2+)</name>
        <dbReference type="ChEBI" id="CHEBI:18420"/>
    </ligand>
</feature>
<dbReference type="PANTHER" id="PTHR43210">
    <property type="entry name" value="DETHIOBIOTIN SYNTHETASE"/>
    <property type="match status" value="1"/>
</dbReference>
<organism evidence="3 4">
    <name type="scientific">Roseibacillus persicicus</name>
    <dbReference type="NCBI Taxonomy" id="454148"/>
    <lineage>
        <taxon>Bacteria</taxon>
        <taxon>Pseudomonadati</taxon>
        <taxon>Verrucomicrobiota</taxon>
        <taxon>Verrucomicrobiia</taxon>
        <taxon>Verrucomicrobiales</taxon>
        <taxon>Verrucomicrobiaceae</taxon>
        <taxon>Roseibacillus</taxon>
    </lineage>
</organism>
<dbReference type="NCBIfam" id="TIGR00347">
    <property type="entry name" value="bioD"/>
    <property type="match status" value="1"/>
</dbReference>
<comment type="caution">
    <text evidence="3">The sequence shown here is derived from an EMBL/GenBank/DDBJ whole genome shotgun (WGS) entry which is preliminary data.</text>
</comment>
<dbReference type="AlphaFoldDB" id="A0A918TM05"/>
<feature type="binding site" evidence="2">
    <location>
        <position position="47"/>
    </location>
    <ligand>
        <name>ATP</name>
        <dbReference type="ChEBI" id="CHEBI:30616"/>
    </ligand>
</feature>
<keyword evidence="1 2" id="KW-0093">Biotin biosynthesis</keyword>
<dbReference type="HAMAP" id="MF_00336">
    <property type="entry name" value="BioD"/>
    <property type="match status" value="1"/>
</dbReference>
<dbReference type="CDD" id="cd03109">
    <property type="entry name" value="DTBS"/>
    <property type="match status" value="1"/>
</dbReference>
<dbReference type="Proteomes" id="UP000644507">
    <property type="component" value="Unassembled WGS sequence"/>
</dbReference>
<dbReference type="Gene3D" id="3.40.50.300">
    <property type="entry name" value="P-loop containing nucleotide triphosphate hydrolases"/>
    <property type="match status" value="1"/>
</dbReference>
<feature type="binding site" evidence="2">
    <location>
        <position position="108"/>
    </location>
    <ligand>
        <name>Mg(2+)</name>
        <dbReference type="ChEBI" id="CHEBI:18420"/>
    </ligand>
</feature>
<dbReference type="EMBL" id="BMXI01000007">
    <property type="protein sequence ID" value="GHC52882.1"/>
    <property type="molecule type" value="Genomic_DNA"/>
</dbReference>
<evidence type="ECO:0000256" key="1">
    <source>
        <dbReference type="ARBA" id="ARBA00022756"/>
    </source>
</evidence>
<dbReference type="SUPFAM" id="SSF52540">
    <property type="entry name" value="P-loop containing nucleoside triphosphate hydrolases"/>
    <property type="match status" value="1"/>
</dbReference>
<evidence type="ECO:0000313" key="3">
    <source>
        <dbReference type="EMBL" id="GHC52882.1"/>
    </source>
</evidence>
<evidence type="ECO:0000313" key="4">
    <source>
        <dbReference type="Proteomes" id="UP000644507"/>
    </source>
</evidence>